<keyword evidence="1" id="KW-0560">Oxidoreductase</keyword>
<dbReference type="STRING" id="74557.A0A1W0ACE3"/>
<dbReference type="GO" id="GO:0016491">
    <property type="term" value="F:oxidoreductase activity"/>
    <property type="evidence" value="ECO:0007669"/>
    <property type="project" value="UniProtKB-KW"/>
</dbReference>
<dbReference type="InterPro" id="IPR050369">
    <property type="entry name" value="RBOH/FRE"/>
</dbReference>
<dbReference type="InterPro" id="IPR017938">
    <property type="entry name" value="Riboflavin_synthase-like_b-brl"/>
</dbReference>
<dbReference type="Gene3D" id="3.40.50.80">
    <property type="entry name" value="Nucleotide-binding domain of ferredoxin-NADP reductase (FNR) module"/>
    <property type="match status" value="1"/>
</dbReference>
<feature type="domain" description="FAD-binding FR-type" evidence="3">
    <location>
        <begin position="37"/>
        <end position="159"/>
    </location>
</feature>
<dbReference type="PANTHER" id="PTHR11972:SF193">
    <property type="entry name" value="FAD-BINDING FR-TYPE DOMAIN-CONTAINING PROTEIN"/>
    <property type="match status" value="1"/>
</dbReference>
<name>A0A1W0ACE3_9STRA</name>
<evidence type="ECO:0000313" key="4">
    <source>
        <dbReference type="EMBL" id="OQS07987.1"/>
    </source>
</evidence>
<dbReference type="InterPro" id="IPR017927">
    <property type="entry name" value="FAD-bd_FR_type"/>
</dbReference>
<dbReference type="Proteomes" id="UP000243217">
    <property type="component" value="Unassembled WGS sequence"/>
</dbReference>
<dbReference type="OrthoDB" id="167398at2759"/>
<dbReference type="EMBL" id="JNBS01000013">
    <property type="protein sequence ID" value="OQS07987.1"/>
    <property type="molecule type" value="Genomic_DNA"/>
</dbReference>
<dbReference type="CDD" id="cd06186">
    <property type="entry name" value="NOX_Duox_like_FAD_NADP"/>
    <property type="match status" value="1"/>
</dbReference>
<evidence type="ECO:0000256" key="2">
    <source>
        <dbReference type="SAM" id="Phobius"/>
    </source>
</evidence>
<keyword evidence="2" id="KW-0812">Transmembrane</keyword>
<dbReference type="AlphaFoldDB" id="A0A1W0ACE3"/>
<proteinExistence type="predicted"/>
<accession>A0A1W0ACE3</accession>
<evidence type="ECO:0000259" key="3">
    <source>
        <dbReference type="PROSITE" id="PS51384"/>
    </source>
</evidence>
<organism evidence="4 5">
    <name type="scientific">Thraustotheca clavata</name>
    <dbReference type="NCBI Taxonomy" id="74557"/>
    <lineage>
        <taxon>Eukaryota</taxon>
        <taxon>Sar</taxon>
        <taxon>Stramenopiles</taxon>
        <taxon>Oomycota</taxon>
        <taxon>Saprolegniomycetes</taxon>
        <taxon>Saprolegniales</taxon>
        <taxon>Achlyaceae</taxon>
        <taxon>Thraustotheca</taxon>
    </lineage>
</organism>
<gene>
    <name evidence="4" type="ORF">THRCLA_00030</name>
</gene>
<sequence>MANQMPCIHCDFTNESTGYYAWLNVFGSISVLALVLLIPKSLTVVRRKAYECFYISRATSSWNGLAPVPGAELHPATPNQYDYKVGNFVYINVPHISKIQWHPLTIASAPSTSATRIVLYAKPLGDWSSKLKEYAHECSSGDVSPVVHMDGFYGSSLEIYKQYSTLLLVGGGIGMTPYFQF</sequence>
<evidence type="ECO:0000313" key="5">
    <source>
        <dbReference type="Proteomes" id="UP000243217"/>
    </source>
</evidence>
<dbReference type="Pfam" id="PF08022">
    <property type="entry name" value="FAD_binding_8"/>
    <property type="match status" value="1"/>
</dbReference>
<comment type="caution">
    <text evidence="4">The sequence shown here is derived from an EMBL/GenBank/DDBJ whole genome shotgun (WGS) entry which is preliminary data.</text>
</comment>
<dbReference type="GO" id="GO:0005886">
    <property type="term" value="C:plasma membrane"/>
    <property type="evidence" value="ECO:0007669"/>
    <property type="project" value="TreeGrafter"/>
</dbReference>
<dbReference type="InterPro" id="IPR039261">
    <property type="entry name" value="FNR_nucleotide-bd"/>
</dbReference>
<dbReference type="PANTHER" id="PTHR11972">
    <property type="entry name" value="NADPH OXIDASE"/>
    <property type="match status" value="1"/>
</dbReference>
<reference evidence="4 5" key="1">
    <citation type="journal article" date="2014" name="Genome Biol. Evol.">
        <title>The secreted proteins of Achlya hypogyna and Thraustotheca clavata identify the ancestral oomycete secretome and reveal gene acquisitions by horizontal gene transfer.</title>
        <authorList>
            <person name="Misner I."/>
            <person name="Blouin N."/>
            <person name="Leonard G."/>
            <person name="Richards T.A."/>
            <person name="Lane C.E."/>
        </authorList>
    </citation>
    <scope>NUCLEOTIDE SEQUENCE [LARGE SCALE GENOMIC DNA]</scope>
    <source>
        <strain evidence="4 5">ATCC 34112</strain>
    </source>
</reference>
<keyword evidence="5" id="KW-1185">Reference proteome</keyword>
<keyword evidence="2" id="KW-1133">Transmembrane helix</keyword>
<dbReference type="SUPFAM" id="SSF63380">
    <property type="entry name" value="Riboflavin synthase domain-like"/>
    <property type="match status" value="1"/>
</dbReference>
<keyword evidence="2" id="KW-0472">Membrane</keyword>
<feature type="transmembrane region" description="Helical" evidence="2">
    <location>
        <begin position="19"/>
        <end position="38"/>
    </location>
</feature>
<dbReference type="InterPro" id="IPR013112">
    <property type="entry name" value="FAD-bd_8"/>
</dbReference>
<evidence type="ECO:0000256" key="1">
    <source>
        <dbReference type="ARBA" id="ARBA00023002"/>
    </source>
</evidence>
<protein>
    <recommendedName>
        <fullName evidence="3">FAD-binding FR-type domain-containing protein</fullName>
    </recommendedName>
</protein>
<dbReference type="PROSITE" id="PS51384">
    <property type="entry name" value="FAD_FR"/>
    <property type="match status" value="1"/>
</dbReference>